<dbReference type="InParanoid" id="A0A0F7DBZ4"/>
<proteinExistence type="predicted"/>
<keyword evidence="3" id="KW-1185">Reference proteome</keyword>
<dbReference type="STRING" id="113653.GAH_00719"/>
<gene>
    <name evidence="2" type="ORF">GAH_00719</name>
</gene>
<feature type="transmembrane region" description="Helical" evidence="1">
    <location>
        <begin position="37"/>
        <end position="54"/>
    </location>
</feature>
<accession>A0A0F7DBZ4</accession>
<feature type="transmembrane region" description="Helical" evidence="1">
    <location>
        <begin position="61"/>
        <end position="78"/>
    </location>
</feature>
<keyword evidence="1" id="KW-0472">Membrane</keyword>
<protein>
    <submittedName>
        <fullName evidence="2">Uncharacterized protein</fullName>
    </submittedName>
</protein>
<feature type="transmembrane region" description="Helical" evidence="1">
    <location>
        <begin position="116"/>
        <end position="136"/>
    </location>
</feature>
<keyword evidence="1" id="KW-0812">Transmembrane</keyword>
<dbReference type="Proteomes" id="UP000034723">
    <property type="component" value="Chromosome"/>
</dbReference>
<evidence type="ECO:0000313" key="2">
    <source>
        <dbReference type="EMBL" id="AKG91946.1"/>
    </source>
</evidence>
<dbReference type="EMBL" id="CP011267">
    <property type="protein sequence ID" value="AKG91946.1"/>
    <property type="molecule type" value="Genomic_DNA"/>
</dbReference>
<keyword evidence="1" id="KW-1133">Transmembrane helix</keyword>
<feature type="transmembrane region" description="Helical" evidence="1">
    <location>
        <begin position="7"/>
        <end position="25"/>
    </location>
</feature>
<name>A0A0F7DBZ4_9EURY</name>
<feature type="transmembrane region" description="Helical" evidence="1">
    <location>
        <begin position="84"/>
        <end position="104"/>
    </location>
</feature>
<evidence type="ECO:0000313" key="3">
    <source>
        <dbReference type="Proteomes" id="UP000034723"/>
    </source>
</evidence>
<dbReference type="HOGENOM" id="CLU_1850547_0_0_2"/>
<dbReference type="AlphaFoldDB" id="A0A0F7DBZ4"/>
<sequence length="138" mass="15118">MKGIIENSALLFSGIFSGVVGILLSESYPMLPSKSEIVYVLLIWSAITTITVTARVGKAGLSFILPFSMIVLGNYYYLNPVLSLILGPVLPVIPAVLIPAIYLAKKRGYERLEFGLRATAISFTGVCIVFDSWIYMHI</sequence>
<reference evidence="2 3" key="1">
    <citation type="submission" date="2015-04" db="EMBL/GenBank/DDBJ databases">
        <title>The complete genome sequence of the hyperthermophilic, obligate iron-reducing archaeon Geoglobus ahangari strain 234T.</title>
        <authorList>
            <person name="Manzella M.P."/>
            <person name="Holmes D.E."/>
            <person name="Rocheleau J.M."/>
            <person name="Chung A."/>
            <person name="Reguera G."/>
            <person name="Kashefi K."/>
        </authorList>
    </citation>
    <scope>NUCLEOTIDE SEQUENCE [LARGE SCALE GENOMIC DNA]</scope>
    <source>
        <strain evidence="2 3">234</strain>
    </source>
</reference>
<evidence type="ECO:0000256" key="1">
    <source>
        <dbReference type="SAM" id="Phobius"/>
    </source>
</evidence>
<dbReference type="GeneID" id="24803301"/>
<organism evidence="2 3">
    <name type="scientific">Geoglobus ahangari</name>
    <dbReference type="NCBI Taxonomy" id="113653"/>
    <lineage>
        <taxon>Archaea</taxon>
        <taxon>Methanobacteriati</taxon>
        <taxon>Methanobacteriota</taxon>
        <taxon>Archaeoglobi</taxon>
        <taxon>Archaeoglobales</taxon>
        <taxon>Archaeoglobaceae</taxon>
        <taxon>Geoglobus</taxon>
    </lineage>
</organism>
<dbReference type="RefSeq" id="WP_048094724.1">
    <property type="nucleotide sequence ID" value="NZ_CP011267.1"/>
</dbReference>
<dbReference type="KEGG" id="gah:GAH_00719"/>